<dbReference type="RefSeq" id="XP_007681845.1">
    <property type="nucleotide sequence ID" value="XM_007683655.1"/>
</dbReference>
<accession>M2MI18</accession>
<keyword evidence="2" id="KW-1185">Reference proteome</keyword>
<proteinExistence type="predicted"/>
<evidence type="ECO:0000313" key="1">
    <source>
        <dbReference type="EMBL" id="EMC90908.1"/>
    </source>
</evidence>
<dbReference type="AlphaFoldDB" id="M2MI18"/>
<reference evidence="1 2" key="1">
    <citation type="journal article" date="2012" name="PLoS Pathog.">
        <title>Diverse lifestyles and strategies of plant pathogenesis encoded in the genomes of eighteen Dothideomycetes fungi.</title>
        <authorList>
            <person name="Ohm R.A."/>
            <person name="Feau N."/>
            <person name="Henrissat B."/>
            <person name="Schoch C.L."/>
            <person name="Horwitz B.A."/>
            <person name="Barry K.W."/>
            <person name="Condon B.J."/>
            <person name="Copeland A.C."/>
            <person name="Dhillon B."/>
            <person name="Glaser F."/>
            <person name="Hesse C.N."/>
            <person name="Kosti I."/>
            <person name="LaButti K."/>
            <person name="Lindquist E.A."/>
            <person name="Lucas S."/>
            <person name="Salamov A.A."/>
            <person name="Bradshaw R.E."/>
            <person name="Ciuffetti L."/>
            <person name="Hamelin R.C."/>
            <person name="Kema G.H.J."/>
            <person name="Lawrence C."/>
            <person name="Scott J.A."/>
            <person name="Spatafora J.W."/>
            <person name="Turgeon B.G."/>
            <person name="de Wit P.J.G.M."/>
            <person name="Zhong S."/>
            <person name="Goodwin S.B."/>
            <person name="Grigoriev I.V."/>
        </authorList>
    </citation>
    <scope>NUCLEOTIDE SEQUENCE [LARGE SCALE GENOMIC DNA]</scope>
    <source>
        <strain evidence="1 2">UAMH 10762</strain>
    </source>
</reference>
<protein>
    <submittedName>
        <fullName evidence="1">Uncharacterized protein</fullName>
    </submittedName>
</protein>
<dbReference type="HOGENOM" id="CLU_2108594_0_0_1"/>
<dbReference type="EMBL" id="KB445565">
    <property type="protein sequence ID" value="EMC90908.1"/>
    <property type="molecule type" value="Genomic_DNA"/>
</dbReference>
<dbReference type="Proteomes" id="UP000011761">
    <property type="component" value="Unassembled WGS sequence"/>
</dbReference>
<gene>
    <name evidence="1" type="ORF">BAUCODRAFT_331185</name>
</gene>
<dbReference type="GeneID" id="19111970"/>
<dbReference type="KEGG" id="bcom:BAUCODRAFT_331185"/>
<sequence>MWIAVSQEALGICISEGIKGTTVEDIAAYLDSRIAIPPLLSLYLRRTWRLRNTFLGFRGVCGRLHQPSWQLTEPSSTTLSTSSLAAGASAMMNVAAQFPNSRMERPVCASSLYGH</sequence>
<organism evidence="1 2">
    <name type="scientific">Baudoinia panamericana (strain UAMH 10762)</name>
    <name type="common">Angels' share fungus</name>
    <name type="synonym">Baudoinia compniacensis (strain UAMH 10762)</name>
    <dbReference type="NCBI Taxonomy" id="717646"/>
    <lineage>
        <taxon>Eukaryota</taxon>
        <taxon>Fungi</taxon>
        <taxon>Dikarya</taxon>
        <taxon>Ascomycota</taxon>
        <taxon>Pezizomycotina</taxon>
        <taxon>Dothideomycetes</taxon>
        <taxon>Dothideomycetidae</taxon>
        <taxon>Mycosphaerellales</taxon>
        <taxon>Teratosphaeriaceae</taxon>
        <taxon>Baudoinia</taxon>
    </lineage>
</organism>
<evidence type="ECO:0000313" key="2">
    <source>
        <dbReference type="Proteomes" id="UP000011761"/>
    </source>
</evidence>
<name>M2MI18_BAUPA</name>